<dbReference type="Proteomes" id="UP000326170">
    <property type="component" value="Chromosome"/>
</dbReference>
<dbReference type="GeneID" id="42300128"/>
<dbReference type="PANTHER" id="PTHR34796">
    <property type="entry name" value="EXPRESSED PROTEIN"/>
    <property type="match status" value="1"/>
</dbReference>
<evidence type="ECO:0000313" key="1">
    <source>
        <dbReference type="EMBL" id="QFU81730.1"/>
    </source>
</evidence>
<reference evidence="1 2" key="1">
    <citation type="journal article" date="2007" name="Int. J. Syst. Evol. Microbiol.">
        <title>Natronorubrum sulfidifaciens sp. nov., an extremely haloalkaliphilic archaeon isolated from Aiding salt lake in Xin-Jiang, China.</title>
        <authorList>
            <person name="Cui H.L."/>
            <person name="Tohty D."/>
            <person name="Liu H.C."/>
            <person name="Liu S.J."/>
            <person name="Oren A."/>
            <person name="Zhou P.J."/>
        </authorList>
    </citation>
    <scope>NUCLEOTIDE SEQUENCE [LARGE SCALE GENOMIC DNA]</scope>
    <source>
        <strain evidence="1 2">7-3</strain>
    </source>
</reference>
<dbReference type="EMBL" id="CP045488">
    <property type="protein sequence ID" value="QFU81730.1"/>
    <property type="molecule type" value="Genomic_DNA"/>
</dbReference>
<dbReference type="RefSeq" id="WP_152939129.1">
    <property type="nucleotide sequence ID" value="NZ_CP045488.1"/>
</dbReference>
<name>A0A5P9P1K6_9EURY</name>
<dbReference type="PANTHER" id="PTHR34796:SF1">
    <property type="entry name" value="EXPRESSED PROTEIN"/>
    <property type="match status" value="1"/>
</dbReference>
<keyword evidence="2" id="KW-1185">Reference proteome</keyword>
<accession>A0A5P9P1K6</accession>
<sequence length="204" mass="22840">MRDQLRAGAAIYNAGYYHGAHDAWEDRWLELDEGTDDERLLHGLIQCTAAVYHARDRNWEGAVGVADSALEYLSGLPATYRGVSLPPIRAFLTELATDPERIERRPPVRLTHNGSVPTLSTLEFGSTAVAAPILAGELGFDREPVEQARRYADTDLAAGDDGSRFITLLFDFVREDEHRGIVYQRLCDHVSRRQAREDDVEGLF</sequence>
<dbReference type="InterPro" id="IPR023203">
    <property type="entry name" value="TTHA0068_sf"/>
</dbReference>
<dbReference type="OrthoDB" id="270022at2157"/>
<dbReference type="InterPro" id="IPR005500">
    <property type="entry name" value="DUF309"/>
</dbReference>
<dbReference type="KEGG" id="nas:GCU68_03720"/>
<gene>
    <name evidence="1" type="ORF">GCU68_03720</name>
</gene>
<protein>
    <submittedName>
        <fullName evidence="1">DUF309 domain-containing protein</fullName>
    </submittedName>
</protein>
<dbReference type="SUPFAM" id="SSF140663">
    <property type="entry name" value="TTHA0068-like"/>
    <property type="match status" value="1"/>
</dbReference>
<organism evidence="1 2">
    <name type="scientific">Natronorubrum aibiense</name>
    <dbReference type="NCBI Taxonomy" id="348826"/>
    <lineage>
        <taxon>Archaea</taxon>
        <taxon>Methanobacteriati</taxon>
        <taxon>Methanobacteriota</taxon>
        <taxon>Stenosarchaea group</taxon>
        <taxon>Halobacteria</taxon>
        <taxon>Halobacteriales</taxon>
        <taxon>Natrialbaceae</taxon>
        <taxon>Natronorubrum</taxon>
    </lineage>
</organism>
<proteinExistence type="predicted"/>
<dbReference type="AlphaFoldDB" id="A0A5P9P1K6"/>
<dbReference type="Gene3D" id="1.10.3450.10">
    <property type="entry name" value="TTHA0068-like"/>
    <property type="match status" value="1"/>
</dbReference>
<dbReference type="Pfam" id="PF03745">
    <property type="entry name" value="DUF309"/>
    <property type="match status" value="1"/>
</dbReference>
<evidence type="ECO:0000313" key="2">
    <source>
        <dbReference type="Proteomes" id="UP000326170"/>
    </source>
</evidence>